<gene>
    <name evidence="2" type="ORF">NH26_05205</name>
</gene>
<dbReference type="EMBL" id="JRYR02000001">
    <property type="protein sequence ID" value="OHX65789.1"/>
    <property type="molecule type" value="Genomic_DNA"/>
</dbReference>
<accession>A0A1S1YXQ2</accession>
<evidence type="ECO:0000259" key="1">
    <source>
        <dbReference type="Pfam" id="PF20862"/>
    </source>
</evidence>
<dbReference type="PROSITE" id="PS51257">
    <property type="entry name" value="PROKAR_LIPOPROTEIN"/>
    <property type="match status" value="1"/>
</dbReference>
<dbReference type="AlphaFoldDB" id="A0A1S1YXQ2"/>
<reference evidence="2 3" key="1">
    <citation type="journal article" date="2012" name="Int. J. Syst. Evol. Microbiol.">
        <title>Flammeovirga pacifica sp. nov., isolated from deep-sea sediment.</title>
        <authorList>
            <person name="Xu H."/>
            <person name="Fu Y."/>
            <person name="Yang N."/>
            <person name="Ding Z."/>
            <person name="Lai Q."/>
            <person name="Zeng R."/>
        </authorList>
    </citation>
    <scope>NUCLEOTIDE SEQUENCE [LARGE SCALE GENOMIC DNA]</scope>
    <source>
        <strain evidence="3">DSM 24597 / LMG 26175 / WPAGA1</strain>
    </source>
</reference>
<dbReference type="Pfam" id="PF20862">
    <property type="entry name" value="DUF6843"/>
    <property type="match status" value="1"/>
</dbReference>
<organism evidence="2 3">
    <name type="scientific">Flammeovirga pacifica</name>
    <dbReference type="NCBI Taxonomy" id="915059"/>
    <lineage>
        <taxon>Bacteria</taxon>
        <taxon>Pseudomonadati</taxon>
        <taxon>Bacteroidota</taxon>
        <taxon>Cytophagia</taxon>
        <taxon>Cytophagales</taxon>
        <taxon>Flammeovirgaceae</taxon>
        <taxon>Flammeovirga</taxon>
    </lineage>
</organism>
<name>A0A1S1YXQ2_FLAPC</name>
<dbReference type="Proteomes" id="UP000179797">
    <property type="component" value="Unassembled WGS sequence"/>
</dbReference>
<dbReference type="STRING" id="915059.NH26_05205"/>
<keyword evidence="3" id="KW-1185">Reference proteome</keyword>
<sequence>MRKMILSLIISFMLFSCDSGEQEIIVVPKDYKGYVLIIFNQKDGIPTKYEGKKRVYEIPQNGVLKTQFTGNEGWREFPEYYYERITPDNKLPSFGEIKKVPIDTVVGFIGANGTVKKSAESEERIEFVEFYIGTKSQIEQAQQELEKLGIVKLAQ</sequence>
<protein>
    <recommendedName>
        <fullName evidence="1">DUF6843 domain-containing protein</fullName>
    </recommendedName>
</protein>
<comment type="caution">
    <text evidence="2">The sequence shown here is derived from an EMBL/GenBank/DDBJ whole genome shotgun (WGS) entry which is preliminary data.</text>
</comment>
<evidence type="ECO:0000313" key="2">
    <source>
        <dbReference type="EMBL" id="OHX65789.1"/>
    </source>
</evidence>
<proteinExistence type="predicted"/>
<evidence type="ECO:0000313" key="3">
    <source>
        <dbReference type="Proteomes" id="UP000179797"/>
    </source>
</evidence>
<dbReference type="InterPro" id="IPR049293">
    <property type="entry name" value="DUF6843"/>
</dbReference>
<feature type="domain" description="DUF6843" evidence="1">
    <location>
        <begin position="21"/>
        <end position="137"/>
    </location>
</feature>